<name>A0A0R3MVI0_9BRAD</name>
<accession>A0A0R3MVI0</accession>
<proteinExistence type="predicted"/>
<keyword evidence="1" id="KW-0472">Membrane</keyword>
<organism evidence="2 3">
    <name type="scientific">Bradyrhizobium retamae</name>
    <dbReference type="NCBI Taxonomy" id="1300035"/>
    <lineage>
        <taxon>Bacteria</taxon>
        <taxon>Pseudomonadati</taxon>
        <taxon>Pseudomonadota</taxon>
        <taxon>Alphaproteobacteria</taxon>
        <taxon>Hyphomicrobiales</taxon>
        <taxon>Nitrobacteraceae</taxon>
        <taxon>Bradyrhizobium</taxon>
    </lineage>
</organism>
<sequence>MMSHRLPFENRWTNGTHAWEWNCALDRLGAANVRAIFADHELHHPNRLSVTMNIPAGFVRDWLAFHDRRAARQQLLWRAIVIALALVAATAAVLDVLIV</sequence>
<keyword evidence="1" id="KW-0812">Transmembrane</keyword>
<dbReference type="EMBL" id="LLYA01000170">
    <property type="protein sequence ID" value="KRR21648.1"/>
    <property type="molecule type" value="Genomic_DNA"/>
</dbReference>
<dbReference type="Proteomes" id="UP000052023">
    <property type="component" value="Unassembled WGS sequence"/>
</dbReference>
<keyword evidence="3" id="KW-1185">Reference proteome</keyword>
<evidence type="ECO:0000313" key="3">
    <source>
        <dbReference type="Proteomes" id="UP000052023"/>
    </source>
</evidence>
<evidence type="ECO:0000256" key="1">
    <source>
        <dbReference type="SAM" id="Phobius"/>
    </source>
</evidence>
<feature type="transmembrane region" description="Helical" evidence="1">
    <location>
        <begin position="75"/>
        <end position="98"/>
    </location>
</feature>
<dbReference type="OrthoDB" id="8252643at2"/>
<gene>
    <name evidence="2" type="ORF">CQ13_06240</name>
</gene>
<protein>
    <submittedName>
        <fullName evidence="2">Uncharacterized protein</fullName>
    </submittedName>
</protein>
<evidence type="ECO:0000313" key="2">
    <source>
        <dbReference type="EMBL" id="KRR21648.1"/>
    </source>
</evidence>
<comment type="caution">
    <text evidence="2">The sequence shown here is derived from an EMBL/GenBank/DDBJ whole genome shotgun (WGS) entry which is preliminary data.</text>
</comment>
<dbReference type="AlphaFoldDB" id="A0A0R3MVI0"/>
<keyword evidence="1" id="KW-1133">Transmembrane helix</keyword>
<reference evidence="2 3" key="1">
    <citation type="submission" date="2014-03" db="EMBL/GenBank/DDBJ databases">
        <title>Bradyrhizobium valentinum sp. nov., isolated from effective nodules of Lupinus mariae-josephae, a lupine endemic of basic-lime soils in Eastern Spain.</title>
        <authorList>
            <person name="Duran D."/>
            <person name="Rey L."/>
            <person name="Navarro A."/>
            <person name="Busquets A."/>
            <person name="Imperial J."/>
            <person name="Ruiz-Argueso T."/>
        </authorList>
    </citation>
    <scope>NUCLEOTIDE SEQUENCE [LARGE SCALE GENOMIC DNA]</scope>
    <source>
        <strain evidence="2 3">Ro19</strain>
    </source>
</reference>
<dbReference type="RefSeq" id="WP_057845547.1">
    <property type="nucleotide sequence ID" value="NZ_LLYA01000170.1"/>
</dbReference>